<dbReference type="RefSeq" id="WP_049454791.1">
    <property type="nucleotide sequence ID" value="NZ_CP134450.1"/>
</dbReference>
<dbReference type="Pfam" id="PF00114">
    <property type="entry name" value="Pilin"/>
    <property type="match status" value="1"/>
</dbReference>
<evidence type="ECO:0000256" key="5">
    <source>
        <dbReference type="SAM" id="Phobius"/>
    </source>
</evidence>
<organism evidence="6 7">
    <name type="scientific">Stenotrophomonas geniculata</name>
    <dbReference type="NCBI Taxonomy" id="86188"/>
    <lineage>
        <taxon>Bacteria</taxon>
        <taxon>Pseudomonadati</taxon>
        <taxon>Pseudomonadota</taxon>
        <taxon>Gammaproteobacteria</taxon>
        <taxon>Lysobacterales</taxon>
        <taxon>Lysobacteraceae</taxon>
        <taxon>Stenotrophomonas</taxon>
    </lineage>
</organism>
<dbReference type="InterPro" id="IPR012902">
    <property type="entry name" value="N_methyl_site"/>
</dbReference>
<keyword evidence="2" id="KW-0488">Methylation</keyword>
<sequence>MKNQKGFTLIELMIVVAIIAILAAIALPAYSNYTKKAKVSEVILAASSLRTDVSEYAASNNKLPGNDWKPDFQPTKYVEKLEWKDGKIVATARAIGDTLIDGQTITLTPEGNGSNGVIPSWTCEGSINTKFRPGSCQGAASTSGGGTSGGGTSGT</sequence>
<dbReference type="Pfam" id="PF07963">
    <property type="entry name" value="N_methyl"/>
    <property type="match status" value="1"/>
</dbReference>
<keyword evidence="7" id="KW-1185">Reference proteome</keyword>
<keyword evidence="5" id="KW-0472">Membrane</keyword>
<dbReference type="SUPFAM" id="SSF54523">
    <property type="entry name" value="Pili subunits"/>
    <property type="match status" value="1"/>
</dbReference>
<dbReference type="PANTHER" id="PTHR30093">
    <property type="entry name" value="GENERAL SECRETION PATHWAY PROTEIN G"/>
    <property type="match status" value="1"/>
</dbReference>
<dbReference type="InterPro" id="IPR045584">
    <property type="entry name" value="Pilin-like"/>
</dbReference>
<feature type="transmembrane region" description="Helical" evidence="5">
    <location>
        <begin position="12"/>
        <end position="30"/>
    </location>
</feature>
<dbReference type="EMBL" id="JBHRFL010000025">
    <property type="protein sequence ID" value="MFC6070723.1"/>
    <property type="molecule type" value="Genomic_DNA"/>
</dbReference>
<gene>
    <name evidence="6" type="ORF">ACFLLB_14180</name>
</gene>
<evidence type="ECO:0000313" key="7">
    <source>
        <dbReference type="Proteomes" id="UP001596115"/>
    </source>
</evidence>
<evidence type="ECO:0000313" key="6">
    <source>
        <dbReference type="EMBL" id="MFC6070723.1"/>
    </source>
</evidence>
<dbReference type="PANTHER" id="PTHR30093:SF34">
    <property type="entry name" value="PREPILIN PEPTIDASE-DEPENDENT PROTEIN D"/>
    <property type="match status" value="1"/>
</dbReference>
<dbReference type="Proteomes" id="UP001596115">
    <property type="component" value="Unassembled WGS sequence"/>
</dbReference>
<comment type="similarity">
    <text evidence="1 3">Belongs to the N-Me-Phe pilin family.</text>
</comment>
<evidence type="ECO:0000256" key="4">
    <source>
        <dbReference type="SAM" id="MobiDB-lite"/>
    </source>
</evidence>
<evidence type="ECO:0000256" key="2">
    <source>
        <dbReference type="ARBA" id="ARBA00022481"/>
    </source>
</evidence>
<dbReference type="PROSITE" id="PS00409">
    <property type="entry name" value="PROKAR_NTER_METHYL"/>
    <property type="match status" value="1"/>
</dbReference>
<dbReference type="NCBIfam" id="TIGR02532">
    <property type="entry name" value="IV_pilin_GFxxxE"/>
    <property type="match status" value="1"/>
</dbReference>
<keyword evidence="3" id="KW-0281">Fimbrium</keyword>
<protein>
    <submittedName>
        <fullName evidence="6">Pilin</fullName>
    </submittedName>
</protein>
<name>A0ABW1N3E4_9GAMM</name>
<keyword evidence="5" id="KW-0812">Transmembrane</keyword>
<evidence type="ECO:0000256" key="3">
    <source>
        <dbReference type="RuleBase" id="RU000389"/>
    </source>
</evidence>
<keyword evidence="5" id="KW-1133">Transmembrane helix</keyword>
<dbReference type="InterPro" id="IPR001082">
    <property type="entry name" value="Pilin"/>
</dbReference>
<comment type="caution">
    <text evidence="6">The sequence shown here is derived from an EMBL/GenBank/DDBJ whole genome shotgun (WGS) entry which is preliminary data.</text>
</comment>
<dbReference type="Gene3D" id="3.30.700.10">
    <property type="entry name" value="Glycoprotein, Type 4 Pilin"/>
    <property type="match status" value="1"/>
</dbReference>
<reference evidence="6 7" key="1">
    <citation type="submission" date="2024-09" db="EMBL/GenBank/DDBJ databases">
        <title>Whole genome analysis of Stenotrophomonas geniculata MK-1, and its biological control impact on peanut foliage fungus diseases.</title>
        <authorList>
            <person name="Ahsan T."/>
        </authorList>
    </citation>
    <scope>NUCLEOTIDE SEQUENCE [LARGE SCALE GENOMIC DNA]</scope>
    <source>
        <strain evidence="6 7">MK-1</strain>
    </source>
</reference>
<proteinExistence type="inferred from homology"/>
<feature type="compositionally biased region" description="Gly residues" evidence="4">
    <location>
        <begin position="143"/>
        <end position="155"/>
    </location>
</feature>
<feature type="region of interest" description="Disordered" evidence="4">
    <location>
        <begin position="134"/>
        <end position="155"/>
    </location>
</feature>
<accession>A0ABW1N3E4</accession>
<evidence type="ECO:0000256" key="1">
    <source>
        <dbReference type="ARBA" id="ARBA00005233"/>
    </source>
</evidence>